<dbReference type="NCBIfam" id="TIGR01727">
    <property type="entry name" value="oligo_HPY"/>
    <property type="match status" value="1"/>
</dbReference>
<dbReference type="GO" id="GO:0055085">
    <property type="term" value="P:transmembrane transport"/>
    <property type="evidence" value="ECO:0007669"/>
    <property type="project" value="UniProtKB-ARBA"/>
</dbReference>
<dbReference type="GO" id="GO:0016887">
    <property type="term" value="F:ATP hydrolysis activity"/>
    <property type="evidence" value="ECO:0007669"/>
    <property type="project" value="InterPro"/>
</dbReference>
<feature type="domain" description="ABC transporter" evidence="6">
    <location>
        <begin position="37"/>
        <end position="286"/>
    </location>
</feature>
<protein>
    <submittedName>
        <fullName evidence="7">Peptide ABC transporter ATP-binding protein</fullName>
    </submittedName>
</protein>
<dbReference type="GO" id="GO:0015833">
    <property type="term" value="P:peptide transport"/>
    <property type="evidence" value="ECO:0007669"/>
    <property type="project" value="InterPro"/>
</dbReference>
<dbReference type="Pfam" id="PF08352">
    <property type="entry name" value="oligo_HPY"/>
    <property type="match status" value="1"/>
</dbReference>
<evidence type="ECO:0000256" key="5">
    <source>
        <dbReference type="SAM" id="MobiDB-lite"/>
    </source>
</evidence>
<keyword evidence="8" id="KW-1185">Reference proteome</keyword>
<feature type="compositionally biased region" description="Pro residues" evidence="5">
    <location>
        <begin position="311"/>
        <end position="321"/>
    </location>
</feature>
<dbReference type="PANTHER" id="PTHR43776">
    <property type="entry name" value="TRANSPORT ATP-BINDING PROTEIN"/>
    <property type="match status" value="1"/>
</dbReference>
<proteinExistence type="inferred from homology"/>
<reference evidence="7" key="1">
    <citation type="submission" date="2021-01" db="EMBL/GenBank/DDBJ databases">
        <title>Whole genome shotgun sequence of Sinosporangium siamense NBRC 109515.</title>
        <authorList>
            <person name="Komaki H."/>
            <person name="Tamura T."/>
        </authorList>
    </citation>
    <scope>NUCLEOTIDE SEQUENCE</scope>
    <source>
        <strain evidence="7">NBRC 109515</strain>
    </source>
</reference>
<feature type="region of interest" description="Disordered" evidence="5">
    <location>
        <begin position="1"/>
        <end position="36"/>
    </location>
</feature>
<evidence type="ECO:0000313" key="7">
    <source>
        <dbReference type="EMBL" id="GII95990.1"/>
    </source>
</evidence>
<dbReference type="InterPro" id="IPR003439">
    <property type="entry name" value="ABC_transporter-like_ATP-bd"/>
</dbReference>
<dbReference type="InterPro" id="IPR027417">
    <property type="entry name" value="P-loop_NTPase"/>
</dbReference>
<dbReference type="InterPro" id="IPR017871">
    <property type="entry name" value="ABC_transporter-like_CS"/>
</dbReference>
<dbReference type="Pfam" id="PF00005">
    <property type="entry name" value="ABC_tran"/>
    <property type="match status" value="1"/>
</dbReference>
<keyword evidence="3" id="KW-0547">Nucleotide-binding</keyword>
<gene>
    <name evidence="7" type="ORF">Ssi02_62210</name>
</gene>
<evidence type="ECO:0000313" key="8">
    <source>
        <dbReference type="Proteomes" id="UP000606172"/>
    </source>
</evidence>
<dbReference type="PROSITE" id="PS00211">
    <property type="entry name" value="ABC_TRANSPORTER_1"/>
    <property type="match status" value="1"/>
</dbReference>
<feature type="region of interest" description="Disordered" evidence="5">
    <location>
        <begin position="295"/>
        <end position="321"/>
    </location>
</feature>
<evidence type="ECO:0000256" key="4">
    <source>
        <dbReference type="ARBA" id="ARBA00022840"/>
    </source>
</evidence>
<evidence type="ECO:0000256" key="3">
    <source>
        <dbReference type="ARBA" id="ARBA00022741"/>
    </source>
</evidence>
<sequence length="363" mass="39061">MTPRPPTAGPAGRERAMNGEPLLKEQPAAPPQGRPLLSVEHLTVRYPLGRSILGRTTSLAAVRDVSFSIEAGKTLGLVGESGSGKSTIGRAILRLAPISEGKVEFDGMDVGGFGRRAPSSFHRDVQVVFQDPISSLNPRQTIGTTLGQAIQRHRPMGARERDKEVVAVLDSVGLPSYHADRYPHELSGGQRQRVAIARALAPKPRLIVCDEPVSALDVSTQSQVINLLMELQRELGVSYLFIAHDLDVVRHVSDTIGVLYLGRLAELGPATEVYGTPSHPYTQTLLASTLVANPDKQAERTAERRRLGPVSEPPSPLDPPPGCSFHTRCAFATDVCKSEVPELTTPLSPTQRVACHNAATLRG</sequence>
<dbReference type="SUPFAM" id="SSF52540">
    <property type="entry name" value="P-loop containing nucleoside triphosphate hydrolases"/>
    <property type="match status" value="1"/>
</dbReference>
<dbReference type="GO" id="GO:0005524">
    <property type="term" value="F:ATP binding"/>
    <property type="evidence" value="ECO:0007669"/>
    <property type="project" value="UniProtKB-KW"/>
</dbReference>
<evidence type="ECO:0000256" key="1">
    <source>
        <dbReference type="ARBA" id="ARBA00005417"/>
    </source>
</evidence>
<feature type="compositionally biased region" description="Basic and acidic residues" evidence="5">
    <location>
        <begin position="296"/>
        <end position="306"/>
    </location>
</feature>
<dbReference type="FunFam" id="3.40.50.300:FF:000016">
    <property type="entry name" value="Oligopeptide ABC transporter ATP-binding component"/>
    <property type="match status" value="1"/>
</dbReference>
<organism evidence="7 8">
    <name type="scientific">Sinosporangium siamense</name>
    <dbReference type="NCBI Taxonomy" id="1367973"/>
    <lineage>
        <taxon>Bacteria</taxon>
        <taxon>Bacillati</taxon>
        <taxon>Actinomycetota</taxon>
        <taxon>Actinomycetes</taxon>
        <taxon>Streptosporangiales</taxon>
        <taxon>Streptosporangiaceae</taxon>
        <taxon>Sinosporangium</taxon>
    </lineage>
</organism>
<dbReference type="InterPro" id="IPR003593">
    <property type="entry name" value="AAA+_ATPase"/>
</dbReference>
<accession>A0A919RNA0</accession>
<evidence type="ECO:0000259" key="6">
    <source>
        <dbReference type="PROSITE" id="PS50893"/>
    </source>
</evidence>
<dbReference type="InterPro" id="IPR013563">
    <property type="entry name" value="Oligopep_ABC_C"/>
</dbReference>
<dbReference type="InterPro" id="IPR050319">
    <property type="entry name" value="ABC_transp_ATP-bind"/>
</dbReference>
<evidence type="ECO:0000256" key="2">
    <source>
        <dbReference type="ARBA" id="ARBA00022448"/>
    </source>
</evidence>
<dbReference type="CDD" id="cd03257">
    <property type="entry name" value="ABC_NikE_OppD_transporters"/>
    <property type="match status" value="1"/>
</dbReference>
<dbReference type="PROSITE" id="PS50893">
    <property type="entry name" value="ABC_TRANSPORTER_2"/>
    <property type="match status" value="1"/>
</dbReference>
<comment type="caution">
    <text evidence="7">The sequence shown here is derived from an EMBL/GenBank/DDBJ whole genome shotgun (WGS) entry which is preliminary data.</text>
</comment>
<keyword evidence="2" id="KW-0813">Transport</keyword>
<dbReference type="Gene3D" id="3.40.50.300">
    <property type="entry name" value="P-loop containing nucleotide triphosphate hydrolases"/>
    <property type="match status" value="1"/>
</dbReference>
<comment type="similarity">
    <text evidence="1">Belongs to the ABC transporter superfamily.</text>
</comment>
<dbReference type="PANTHER" id="PTHR43776:SF7">
    <property type="entry name" value="D,D-DIPEPTIDE TRANSPORT ATP-BINDING PROTEIN DDPF-RELATED"/>
    <property type="match status" value="1"/>
</dbReference>
<dbReference type="Proteomes" id="UP000606172">
    <property type="component" value="Unassembled WGS sequence"/>
</dbReference>
<dbReference type="SMART" id="SM00382">
    <property type="entry name" value="AAA"/>
    <property type="match status" value="1"/>
</dbReference>
<keyword evidence="4 7" id="KW-0067">ATP-binding</keyword>
<name>A0A919RNA0_9ACTN</name>
<dbReference type="AlphaFoldDB" id="A0A919RNA0"/>
<dbReference type="EMBL" id="BOOW01000041">
    <property type="protein sequence ID" value="GII95990.1"/>
    <property type="molecule type" value="Genomic_DNA"/>
</dbReference>